<proteinExistence type="predicted"/>
<organism evidence="1 2">
    <name type="scientific">Kurthia sibirica</name>
    <dbReference type="NCBI Taxonomy" id="202750"/>
    <lineage>
        <taxon>Bacteria</taxon>
        <taxon>Bacillati</taxon>
        <taxon>Bacillota</taxon>
        <taxon>Bacilli</taxon>
        <taxon>Bacillales</taxon>
        <taxon>Caryophanaceae</taxon>
        <taxon>Kurthia</taxon>
    </lineage>
</organism>
<sequence>MDPDGYLSIRLRDVKYTINAIVVTIPALKVLRMALKNRATKKFNKSLKTPHIRKALESSIDSGLSQVNVRKKKKNYYSHNN</sequence>
<evidence type="ECO:0000313" key="2">
    <source>
        <dbReference type="Proteomes" id="UP000245938"/>
    </source>
</evidence>
<reference evidence="1 2" key="1">
    <citation type="submission" date="2018-05" db="EMBL/GenBank/DDBJ databases">
        <title>Kurthia sibirica genome sequence.</title>
        <authorList>
            <person name="Maclea K.S."/>
            <person name="Goen A.E."/>
        </authorList>
    </citation>
    <scope>NUCLEOTIDE SEQUENCE [LARGE SCALE GENOMIC DNA]</scope>
    <source>
        <strain evidence="1 2">ATCC 49154</strain>
    </source>
</reference>
<evidence type="ECO:0000313" key="1">
    <source>
        <dbReference type="EMBL" id="PWI24473.1"/>
    </source>
</evidence>
<name>A0A2U3AIV3_9BACL</name>
<dbReference type="EMBL" id="QFVR01000021">
    <property type="protein sequence ID" value="PWI24473.1"/>
    <property type="molecule type" value="Genomic_DNA"/>
</dbReference>
<dbReference type="AlphaFoldDB" id="A0A2U3AIV3"/>
<keyword evidence="2" id="KW-1185">Reference proteome</keyword>
<accession>A0A2U3AIV3</accession>
<gene>
    <name evidence="1" type="ORF">DEX24_13505</name>
</gene>
<dbReference type="RefSeq" id="WP_109306937.1">
    <property type="nucleotide sequence ID" value="NZ_BJUF01000060.1"/>
</dbReference>
<comment type="caution">
    <text evidence="1">The sequence shown here is derived from an EMBL/GenBank/DDBJ whole genome shotgun (WGS) entry which is preliminary data.</text>
</comment>
<protein>
    <submittedName>
        <fullName evidence="1">Uncharacterized protein</fullName>
    </submittedName>
</protein>
<dbReference type="Proteomes" id="UP000245938">
    <property type="component" value="Unassembled WGS sequence"/>
</dbReference>